<dbReference type="Proteomes" id="UP000594262">
    <property type="component" value="Unplaced"/>
</dbReference>
<proteinExistence type="predicted"/>
<feature type="region of interest" description="Disordered" evidence="1">
    <location>
        <begin position="175"/>
        <end position="290"/>
    </location>
</feature>
<dbReference type="RefSeq" id="XP_066929985.1">
    <property type="nucleotide sequence ID" value="XM_067073884.1"/>
</dbReference>
<accession>A0A7M5XIL1</accession>
<evidence type="ECO:0000313" key="4">
    <source>
        <dbReference type="EnsemblMetazoa" id="CLYHEMP023851.1"/>
    </source>
</evidence>
<evidence type="ECO:0000256" key="2">
    <source>
        <dbReference type="SAM" id="Phobius"/>
    </source>
</evidence>
<dbReference type="AlphaFoldDB" id="A0A7M5XIL1"/>
<name>A0A7M5XIL1_9CNID</name>
<sequence length="458" mass="51678">MHVAIYFSNQITTILLLLSTSAGIVFSTEITTKLKKPIYDKQTSRCPENAYMHRGRCVCNFGAITFDDNGKFVCERCLKCSDCTGTPYLCGNSKPYPYKGKPTCSHRFRGYYVKFGTFYECRKPCNPTHNEIEVNPCGCHNRLCKCKPGMYRDHVYKECTKHCSPCTSKHHERIPEECDSMPENERCSEPENYKSSTSSSPPYTIKPSFTKDESPTTTLPLQTTETDSPSTTANTTNHPSTTSSDTTTRISVTHSHTPTQTDITESSKNPRNIIDEPSEATPGEPPTDNPWTNNTVINVLIVLVVFIVVLIVAVVIVFFVYGKPIRDYISKYGNSNDEENKPIMLDLTNIVTLLNAKVSVALQDTIIMEWGTNIKNAFNQIFNESKISNVRESFAERVFGTEYHQKIALYVDGEGDHLFYFLKGERPEYTLCDFIGDVSDVGIEKHLIVKFINVIKDL</sequence>
<keyword evidence="2" id="KW-0812">Transmembrane</keyword>
<feature type="signal peptide" evidence="3">
    <location>
        <begin position="1"/>
        <end position="27"/>
    </location>
</feature>
<feature type="compositionally biased region" description="Low complexity" evidence="1">
    <location>
        <begin position="215"/>
        <end position="253"/>
    </location>
</feature>
<keyword evidence="2" id="KW-1133">Transmembrane helix</keyword>
<feature type="compositionally biased region" description="Basic and acidic residues" evidence="1">
    <location>
        <begin position="183"/>
        <end position="192"/>
    </location>
</feature>
<evidence type="ECO:0000256" key="1">
    <source>
        <dbReference type="SAM" id="MobiDB-lite"/>
    </source>
</evidence>
<dbReference type="OrthoDB" id="9408020at2759"/>
<keyword evidence="5" id="KW-1185">Reference proteome</keyword>
<evidence type="ECO:0000313" key="5">
    <source>
        <dbReference type="Proteomes" id="UP000594262"/>
    </source>
</evidence>
<dbReference type="EnsemblMetazoa" id="CLYHEMT023851.1">
    <property type="protein sequence ID" value="CLYHEMP023851.1"/>
    <property type="gene ID" value="CLYHEMG023851"/>
</dbReference>
<feature type="transmembrane region" description="Helical" evidence="2">
    <location>
        <begin position="296"/>
        <end position="321"/>
    </location>
</feature>
<feature type="compositionally biased region" description="Low complexity" evidence="1">
    <location>
        <begin position="193"/>
        <end position="208"/>
    </location>
</feature>
<dbReference type="GeneID" id="136817555"/>
<evidence type="ECO:0000256" key="3">
    <source>
        <dbReference type="SAM" id="SignalP"/>
    </source>
</evidence>
<feature type="chain" id="PRO_5029505556" evidence="3">
    <location>
        <begin position="28"/>
        <end position="458"/>
    </location>
</feature>
<organism evidence="4 5">
    <name type="scientific">Clytia hemisphaerica</name>
    <dbReference type="NCBI Taxonomy" id="252671"/>
    <lineage>
        <taxon>Eukaryota</taxon>
        <taxon>Metazoa</taxon>
        <taxon>Cnidaria</taxon>
        <taxon>Hydrozoa</taxon>
        <taxon>Hydroidolina</taxon>
        <taxon>Leptothecata</taxon>
        <taxon>Obeliida</taxon>
        <taxon>Clytiidae</taxon>
        <taxon>Clytia</taxon>
    </lineage>
</organism>
<reference evidence="4" key="1">
    <citation type="submission" date="2021-01" db="UniProtKB">
        <authorList>
            <consortium name="EnsemblMetazoa"/>
        </authorList>
    </citation>
    <scope>IDENTIFICATION</scope>
</reference>
<feature type="compositionally biased region" description="Polar residues" evidence="1">
    <location>
        <begin position="254"/>
        <end position="270"/>
    </location>
</feature>
<protein>
    <submittedName>
        <fullName evidence="4">Uncharacterized protein</fullName>
    </submittedName>
</protein>
<keyword evidence="2" id="KW-0472">Membrane</keyword>
<keyword evidence="3" id="KW-0732">Signal</keyword>